<dbReference type="Proteomes" id="UP000092884">
    <property type="component" value="Chromosome"/>
</dbReference>
<dbReference type="EMBL" id="CP016503">
    <property type="protein sequence ID" value="ANV98214.1"/>
    <property type="molecule type" value="Genomic_DNA"/>
</dbReference>
<dbReference type="InterPro" id="IPR014729">
    <property type="entry name" value="Rossmann-like_a/b/a_fold"/>
</dbReference>
<organism evidence="2 3">
    <name type="scientific">Helicobacter enhydrae</name>
    <dbReference type="NCBI Taxonomy" id="222136"/>
    <lineage>
        <taxon>Bacteria</taxon>
        <taxon>Pseudomonadati</taxon>
        <taxon>Campylobacterota</taxon>
        <taxon>Epsilonproteobacteria</taxon>
        <taxon>Campylobacterales</taxon>
        <taxon>Helicobacteraceae</taxon>
        <taxon>Helicobacter</taxon>
    </lineage>
</organism>
<evidence type="ECO:0000259" key="1">
    <source>
        <dbReference type="Pfam" id="PF18297"/>
    </source>
</evidence>
<dbReference type="Pfam" id="PF18297">
    <property type="entry name" value="NFACT-R_2"/>
    <property type="match status" value="1"/>
</dbReference>
<dbReference type="InterPro" id="IPR059101">
    <property type="entry name" value="NFACT-R_2"/>
</dbReference>
<evidence type="ECO:0000313" key="3">
    <source>
        <dbReference type="Proteomes" id="UP000092884"/>
    </source>
</evidence>
<dbReference type="Pfam" id="PF03054">
    <property type="entry name" value="tRNA_Me_trans"/>
    <property type="match status" value="1"/>
</dbReference>
<dbReference type="RefSeq" id="WP_066340618.1">
    <property type="nucleotide sequence ID" value="NZ_CP016503.1"/>
</dbReference>
<dbReference type="GO" id="GO:0005524">
    <property type="term" value="F:ATP binding"/>
    <property type="evidence" value="ECO:0007669"/>
    <property type="project" value="UniProtKB-KW"/>
</dbReference>
<feature type="domain" description="NFACT protein RNA binding" evidence="1">
    <location>
        <begin position="249"/>
        <end position="331"/>
    </location>
</feature>
<protein>
    <submittedName>
        <fullName evidence="2">ATP-binding protein</fullName>
    </submittedName>
</protein>
<dbReference type="PANTHER" id="PTHR11933:SF6">
    <property type="entry name" value="THIL AANH DOMAIN-CONTAINING PROTEIN"/>
    <property type="match status" value="1"/>
</dbReference>
<keyword evidence="2" id="KW-0067">ATP-binding</keyword>
<dbReference type="STRING" id="222136.BBW65_05100"/>
<accession>A0A1B1U5Z2</accession>
<dbReference type="AlphaFoldDB" id="A0A1B1U5Z2"/>
<keyword evidence="2" id="KW-0547">Nucleotide-binding</keyword>
<dbReference type="PANTHER" id="PTHR11933">
    <property type="entry name" value="TRNA 5-METHYLAMINOMETHYL-2-THIOURIDYLATE -METHYLTRANSFERASE"/>
    <property type="match status" value="1"/>
</dbReference>
<sequence length="347" mass="39036">MKALALFSGGCDSLISMQLLKEQGIEVVALNFNIGFGSNKDKLQYFQNATAQIGVEFVSVDIRKQFFDQVLFAPKYGYGKYFNPCVDCHANMFRNAFKKLIELEADFVISGEVLGQRPKSQRKEALEQVKLLVRKMGEEEEFRHLVDPNGDGIAKPKTLDALLLRPMSAKLLEPSYPELMGWVDREKLLDVQGRGRSRQLEMIKNYGWKYFEKPGGGCLLTDTSVANKIKDLQAHRGMVFEDVALVKAGRYMKLPNGARCVIARNEEENHKLDIPHSQMERITLLDCVGPIGLVEKNATNEDKTLAGRIALGYGKSDPARSYRVQIGEEIHTLEPLDKTQAQGFLFS</sequence>
<dbReference type="SUPFAM" id="SSF52402">
    <property type="entry name" value="Adenine nucleotide alpha hydrolases-like"/>
    <property type="match status" value="1"/>
</dbReference>
<proteinExistence type="predicted"/>
<dbReference type="KEGG" id="het:BBW65_05100"/>
<keyword evidence="3" id="KW-1185">Reference proteome</keyword>
<reference evidence="3" key="1">
    <citation type="submission" date="2016-07" db="EMBL/GenBank/DDBJ databases">
        <authorList>
            <person name="Florea S."/>
            <person name="Webb J.S."/>
            <person name="Jaromczyk J."/>
            <person name="Schardl C.L."/>
        </authorList>
    </citation>
    <scope>NUCLEOTIDE SEQUENCE [LARGE SCALE GENOMIC DNA]</scope>
    <source>
        <strain evidence="3">MIT 01-6242</strain>
    </source>
</reference>
<name>A0A1B1U5Z2_9HELI</name>
<dbReference type="OrthoDB" id="9781887at2"/>
<dbReference type="Gene3D" id="3.40.50.620">
    <property type="entry name" value="HUPs"/>
    <property type="match status" value="1"/>
</dbReference>
<gene>
    <name evidence="2" type="ORF">BBW65_05100</name>
</gene>
<evidence type="ECO:0000313" key="2">
    <source>
        <dbReference type="EMBL" id="ANV98214.1"/>
    </source>
</evidence>